<proteinExistence type="predicted"/>
<reference evidence="1 2" key="1">
    <citation type="submission" date="2016-07" db="EMBL/GenBank/DDBJ databases">
        <title>Multiple horizontal gene transfer events from other fungi enriched the ability of initially mycotrophic Trichoderma (Ascomycota) to feed on dead plant biomass.</title>
        <authorList>
            <consortium name="DOE Joint Genome Institute"/>
            <person name="Aerts A."/>
            <person name="Atanasova L."/>
            <person name="Chenthamara K."/>
            <person name="Zhang J."/>
            <person name="Grujic M."/>
            <person name="Henrissat B."/>
            <person name="Kuo A."/>
            <person name="Salamov A."/>
            <person name="Lipzen A."/>
            <person name="Labutti K."/>
            <person name="Barry K."/>
            <person name="Miao Y."/>
            <person name="Rahimi M.J."/>
            <person name="Shen Q."/>
            <person name="Grigoriev I.V."/>
            <person name="Kubicek C.P."/>
            <person name="Druzhinina I.S."/>
        </authorList>
    </citation>
    <scope>NUCLEOTIDE SEQUENCE [LARGE SCALE GENOMIC DNA]</scope>
    <source>
        <strain evidence="1 2">CBS 226.95</strain>
    </source>
</reference>
<protein>
    <submittedName>
        <fullName evidence="1">Uncharacterized protein</fullName>
    </submittedName>
</protein>
<keyword evidence="2" id="KW-1185">Reference proteome</keyword>
<accession>A0A2T4A5E4</accession>
<evidence type="ECO:0000313" key="2">
    <source>
        <dbReference type="Proteomes" id="UP000241690"/>
    </source>
</evidence>
<sequence>MNQSTIKRKGSYQTTTRQPRRLYTTHSHSAIQNQFIFIQHLFCWGESRHAWDRRYSVYALYLLNVPLFQYVQLSSQLLPRAASLPVLHYVKATSYANVGCRLPKSKPQLLLEHQICCECIVQYITVVTQVLRGSFVGRNLVSSCRFSSHLDSRDDKQPIWRTPYFLPHAPPPLPPLKTKKAANAILVSRKATRPRNLLFCHVYSNPNGETYM</sequence>
<dbReference type="AlphaFoldDB" id="A0A2T4A5E4"/>
<gene>
    <name evidence="1" type="ORF">M431DRAFT_510473</name>
</gene>
<dbReference type="GeneID" id="36628054"/>
<evidence type="ECO:0000313" key="1">
    <source>
        <dbReference type="EMBL" id="PTB52287.1"/>
    </source>
</evidence>
<dbReference type="RefSeq" id="XP_024771964.1">
    <property type="nucleotide sequence ID" value="XM_024919485.1"/>
</dbReference>
<organism evidence="1 2">
    <name type="scientific">Trichoderma harzianum CBS 226.95</name>
    <dbReference type="NCBI Taxonomy" id="983964"/>
    <lineage>
        <taxon>Eukaryota</taxon>
        <taxon>Fungi</taxon>
        <taxon>Dikarya</taxon>
        <taxon>Ascomycota</taxon>
        <taxon>Pezizomycotina</taxon>
        <taxon>Sordariomycetes</taxon>
        <taxon>Hypocreomycetidae</taxon>
        <taxon>Hypocreales</taxon>
        <taxon>Hypocreaceae</taxon>
        <taxon>Trichoderma</taxon>
    </lineage>
</organism>
<dbReference type="EMBL" id="KZ679684">
    <property type="protein sequence ID" value="PTB52287.1"/>
    <property type="molecule type" value="Genomic_DNA"/>
</dbReference>
<name>A0A2T4A5E4_TRIHA</name>
<dbReference type="Proteomes" id="UP000241690">
    <property type="component" value="Unassembled WGS sequence"/>
</dbReference>